<name>A0A6A5YB93_9PEZI</name>
<evidence type="ECO:0000313" key="2">
    <source>
        <dbReference type="Proteomes" id="UP000799776"/>
    </source>
</evidence>
<dbReference type="PANTHER" id="PTHR34129">
    <property type="entry name" value="BLR1139 PROTEIN"/>
    <property type="match status" value="1"/>
</dbReference>
<sequence length="122" mass="13203">MAASSADQPRTAFKILSAEEWKDWETSTSFKGASIDLADGYIHLSTAAQSAETYAKYFAGQPNLVLAEVDLELLGDAVKWEESRGGQLFPHVYGPIPLSAVLRVREDVGDEVMEGLASKGLL</sequence>
<dbReference type="InterPro" id="IPR009297">
    <property type="entry name" value="DUF952"/>
</dbReference>
<dbReference type="SUPFAM" id="SSF56399">
    <property type="entry name" value="ADP-ribosylation"/>
    <property type="match status" value="1"/>
</dbReference>
<dbReference type="AlphaFoldDB" id="A0A6A5YB93"/>
<dbReference type="OrthoDB" id="3335358at2759"/>
<dbReference type="Pfam" id="PF06108">
    <property type="entry name" value="DUF952"/>
    <property type="match status" value="1"/>
</dbReference>
<protein>
    <submittedName>
        <fullName evidence="1">DUF952-domain-containing protein</fullName>
    </submittedName>
</protein>
<dbReference type="EMBL" id="ML978715">
    <property type="protein sequence ID" value="KAF2088763.1"/>
    <property type="molecule type" value="Genomic_DNA"/>
</dbReference>
<accession>A0A6A5YB93</accession>
<reference evidence="1" key="1">
    <citation type="journal article" date="2020" name="Stud. Mycol.">
        <title>101 Dothideomycetes genomes: a test case for predicting lifestyles and emergence of pathogens.</title>
        <authorList>
            <person name="Haridas S."/>
            <person name="Albert R."/>
            <person name="Binder M."/>
            <person name="Bloem J."/>
            <person name="Labutti K."/>
            <person name="Salamov A."/>
            <person name="Andreopoulos B."/>
            <person name="Baker S."/>
            <person name="Barry K."/>
            <person name="Bills G."/>
            <person name="Bluhm B."/>
            <person name="Cannon C."/>
            <person name="Castanera R."/>
            <person name="Culley D."/>
            <person name="Daum C."/>
            <person name="Ezra D."/>
            <person name="Gonzalez J."/>
            <person name="Henrissat B."/>
            <person name="Kuo A."/>
            <person name="Liang C."/>
            <person name="Lipzen A."/>
            <person name="Lutzoni F."/>
            <person name="Magnuson J."/>
            <person name="Mondo S."/>
            <person name="Nolan M."/>
            <person name="Ohm R."/>
            <person name="Pangilinan J."/>
            <person name="Park H.-J."/>
            <person name="Ramirez L."/>
            <person name="Alfaro M."/>
            <person name="Sun H."/>
            <person name="Tritt A."/>
            <person name="Yoshinaga Y."/>
            <person name="Zwiers L.-H."/>
            <person name="Turgeon B."/>
            <person name="Goodwin S."/>
            <person name="Spatafora J."/>
            <person name="Crous P."/>
            <person name="Grigoriev I."/>
        </authorList>
    </citation>
    <scope>NUCLEOTIDE SEQUENCE</scope>
    <source>
        <strain evidence="1">CBS 121410</strain>
    </source>
</reference>
<organism evidence="1 2">
    <name type="scientific">Saccharata proteae CBS 121410</name>
    <dbReference type="NCBI Taxonomy" id="1314787"/>
    <lineage>
        <taxon>Eukaryota</taxon>
        <taxon>Fungi</taxon>
        <taxon>Dikarya</taxon>
        <taxon>Ascomycota</taxon>
        <taxon>Pezizomycotina</taxon>
        <taxon>Dothideomycetes</taxon>
        <taxon>Dothideomycetes incertae sedis</taxon>
        <taxon>Botryosphaeriales</taxon>
        <taxon>Saccharataceae</taxon>
        <taxon>Saccharata</taxon>
    </lineage>
</organism>
<dbReference type="Gene3D" id="3.20.170.20">
    <property type="entry name" value="Protein of unknown function DUF952"/>
    <property type="match status" value="1"/>
</dbReference>
<dbReference type="PANTHER" id="PTHR34129:SF1">
    <property type="entry name" value="DUF952 DOMAIN-CONTAINING PROTEIN"/>
    <property type="match status" value="1"/>
</dbReference>
<evidence type="ECO:0000313" key="1">
    <source>
        <dbReference type="EMBL" id="KAF2088763.1"/>
    </source>
</evidence>
<gene>
    <name evidence="1" type="ORF">K490DRAFT_38487</name>
</gene>
<keyword evidence="2" id="KW-1185">Reference proteome</keyword>
<dbReference type="Proteomes" id="UP000799776">
    <property type="component" value="Unassembled WGS sequence"/>
</dbReference>
<proteinExistence type="predicted"/>